<accession>A0A6H1ZTT9</accession>
<sequence length="78" mass="8968">MPRIWDSKPKTKEELEAELKKIEDQKAIFELQIAVEEAAIALRDLYLQRLDDVVTLDDILDDAALKSLCGRISKLKTR</sequence>
<name>A0A6H1ZTT9_9ZZZZ</name>
<proteinExistence type="predicted"/>
<protein>
    <submittedName>
        <fullName evidence="1">Uncharacterized protein</fullName>
    </submittedName>
</protein>
<evidence type="ECO:0000313" key="2">
    <source>
        <dbReference type="EMBL" id="QJI01274.1"/>
    </source>
</evidence>
<dbReference type="AlphaFoldDB" id="A0A6H1ZTT9"/>
<evidence type="ECO:0000313" key="1">
    <source>
        <dbReference type="EMBL" id="QJA50620.1"/>
    </source>
</evidence>
<dbReference type="EMBL" id="MT144207">
    <property type="protein sequence ID" value="QJA50620.1"/>
    <property type="molecule type" value="Genomic_DNA"/>
</dbReference>
<dbReference type="EMBL" id="MT144911">
    <property type="protein sequence ID" value="QJI01274.1"/>
    <property type="molecule type" value="Genomic_DNA"/>
</dbReference>
<reference evidence="1" key="1">
    <citation type="submission" date="2020-03" db="EMBL/GenBank/DDBJ databases">
        <title>The deep terrestrial virosphere.</title>
        <authorList>
            <person name="Holmfeldt K."/>
            <person name="Nilsson E."/>
            <person name="Simone D."/>
            <person name="Lopez-Fernandez M."/>
            <person name="Wu X."/>
            <person name="de Brujin I."/>
            <person name="Lundin D."/>
            <person name="Andersson A."/>
            <person name="Bertilsson S."/>
            <person name="Dopson M."/>
        </authorList>
    </citation>
    <scope>NUCLEOTIDE SEQUENCE</scope>
    <source>
        <strain evidence="1">TM448A01837</strain>
        <strain evidence="2">TM448B02415</strain>
    </source>
</reference>
<gene>
    <name evidence="1" type="ORF">TM448A01837_0005</name>
    <name evidence="2" type="ORF">TM448B02415_0014</name>
</gene>
<organism evidence="1">
    <name type="scientific">viral metagenome</name>
    <dbReference type="NCBI Taxonomy" id="1070528"/>
    <lineage>
        <taxon>unclassified sequences</taxon>
        <taxon>metagenomes</taxon>
        <taxon>organismal metagenomes</taxon>
    </lineage>
</organism>